<evidence type="ECO:0000313" key="3">
    <source>
        <dbReference type="Proteomes" id="UP000280066"/>
    </source>
</evidence>
<reference evidence="2 3" key="1">
    <citation type="submission" date="2018-12" db="EMBL/GenBank/DDBJ databases">
        <authorList>
            <person name="Feng G."/>
            <person name="Zhu H."/>
        </authorList>
    </citation>
    <scope>NUCLEOTIDE SEQUENCE [LARGE SCALE GENOMIC DNA]</scope>
    <source>
        <strain evidence="2 3">9PBR-2</strain>
    </source>
</reference>
<dbReference type="Gene3D" id="3.40.630.30">
    <property type="match status" value="1"/>
</dbReference>
<organism evidence="2 3">
    <name type="scientific">Hymenobacter metallilatus</name>
    <dbReference type="NCBI Taxonomy" id="2493666"/>
    <lineage>
        <taxon>Bacteria</taxon>
        <taxon>Pseudomonadati</taxon>
        <taxon>Bacteroidota</taxon>
        <taxon>Cytophagia</taxon>
        <taxon>Cytophagales</taxon>
        <taxon>Hymenobacteraceae</taxon>
        <taxon>Hymenobacter</taxon>
    </lineage>
</organism>
<dbReference type="RefSeq" id="WP_125431783.1">
    <property type="nucleotide sequence ID" value="NZ_RWIS01000009.1"/>
</dbReference>
<dbReference type="AlphaFoldDB" id="A0A3R9NFE4"/>
<evidence type="ECO:0000259" key="1">
    <source>
        <dbReference type="PROSITE" id="PS51186"/>
    </source>
</evidence>
<dbReference type="SUPFAM" id="SSF55729">
    <property type="entry name" value="Acyl-CoA N-acyltransferases (Nat)"/>
    <property type="match status" value="1"/>
</dbReference>
<dbReference type="PROSITE" id="PS51186">
    <property type="entry name" value="GNAT"/>
    <property type="match status" value="1"/>
</dbReference>
<accession>A0A3R9NFE4</accession>
<dbReference type="InterPro" id="IPR016181">
    <property type="entry name" value="Acyl_CoA_acyltransferase"/>
</dbReference>
<gene>
    <name evidence="2" type="ORF">EI290_14460</name>
</gene>
<dbReference type="Proteomes" id="UP000280066">
    <property type="component" value="Unassembled WGS sequence"/>
</dbReference>
<keyword evidence="2" id="KW-0808">Transferase</keyword>
<dbReference type="PANTHER" id="PTHR43792:SF13">
    <property type="entry name" value="ACETYLTRANSFERASE"/>
    <property type="match status" value="1"/>
</dbReference>
<dbReference type="Pfam" id="PF13302">
    <property type="entry name" value="Acetyltransf_3"/>
    <property type="match status" value="1"/>
</dbReference>
<protein>
    <submittedName>
        <fullName evidence="2">N-acetyltransferase</fullName>
    </submittedName>
</protein>
<proteinExistence type="predicted"/>
<dbReference type="EMBL" id="RWIS01000009">
    <property type="protein sequence ID" value="RSK31218.1"/>
    <property type="molecule type" value="Genomic_DNA"/>
</dbReference>
<name>A0A3R9NFE4_9BACT</name>
<dbReference type="InterPro" id="IPR000182">
    <property type="entry name" value="GNAT_dom"/>
</dbReference>
<feature type="domain" description="N-acetyltransferase" evidence="1">
    <location>
        <begin position="21"/>
        <end position="179"/>
    </location>
</feature>
<dbReference type="OrthoDB" id="9811523at2"/>
<dbReference type="GO" id="GO:0016747">
    <property type="term" value="F:acyltransferase activity, transferring groups other than amino-acyl groups"/>
    <property type="evidence" value="ECO:0007669"/>
    <property type="project" value="InterPro"/>
</dbReference>
<sequence>MIPLIAYTPRLTLIAASRALLTAEISKPHYFPLLLGAELPAHWPPGEYDADAQQFFLEQLTAGGRTAAGWYGWYAILRAGAEAPKNVLVGAGGFHGPPVDATVEVGFSIANDWHGRGLGAELVAGLVRHAADTELVRYLTARTTPTNEAARHTLEANGFKRISDALDAEGRQLFGRDLTPADKTPPKVNG</sequence>
<evidence type="ECO:0000313" key="2">
    <source>
        <dbReference type="EMBL" id="RSK31218.1"/>
    </source>
</evidence>
<comment type="caution">
    <text evidence="2">The sequence shown here is derived from an EMBL/GenBank/DDBJ whole genome shotgun (WGS) entry which is preliminary data.</text>
</comment>
<dbReference type="InterPro" id="IPR051531">
    <property type="entry name" value="N-acetyltransferase"/>
</dbReference>
<dbReference type="PANTHER" id="PTHR43792">
    <property type="entry name" value="GNAT FAMILY, PUTATIVE (AFU_ORTHOLOGUE AFUA_3G00765)-RELATED-RELATED"/>
    <property type="match status" value="1"/>
</dbReference>
<keyword evidence="3" id="KW-1185">Reference proteome</keyword>